<dbReference type="InterPro" id="IPR004472">
    <property type="entry name" value="DTB_synth_BioD"/>
</dbReference>
<dbReference type="SUPFAM" id="SSF53383">
    <property type="entry name" value="PLP-dependent transferases"/>
    <property type="match status" value="1"/>
</dbReference>
<dbReference type="InterPro" id="IPR027417">
    <property type="entry name" value="P-loop_NTPase"/>
</dbReference>
<comment type="caution">
    <text evidence="4">The sequence shown here is derived from an EMBL/GenBank/DDBJ whole genome shotgun (WGS) entry which is preliminary data.</text>
</comment>
<dbReference type="Pfam" id="PF00202">
    <property type="entry name" value="Aminotran_3"/>
    <property type="match status" value="2"/>
</dbReference>
<comment type="subcellular location">
    <subcellularLocation>
        <location evidence="1">Mitochondrion</location>
    </subcellularLocation>
</comment>
<dbReference type="PROSITE" id="PS00600">
    <property type="entry name" value="AA_TRANSFER_CLASS_3"/>
    <property type="match status" value="1"/>
</dbReference>
<gene>
    <name evidence="4" type="ORF">TI39_contig4137g00016</name>
</gene>
<dbReference type="PANTHER" id="PTHR42684">
    <property type="entry name" value="ADENOSYLMETHIONINE-8-AMINO-7-OXONONANOATE AMINOTRANSFERASE"/>
    <property type="match status" value="1"/>
</dbReference>
<dbReference type="GO" id="GO:0000287">
    <property type="term" value="F:magnesium ion binding"/>
    <property type="evidence" value="ECO:0007669"/>
    <property type="project" value="InterPro"/>
</dbReference>
<dbReference type="GO" id="GO:0009102">
    <property type="term" value="P:biotin biosynthetic process"/>
    <property type="evidence" value="ECO:0007669"/>
    <property type="project" value="UniProtKB-UniPathway"/>
</dbReference>
<dbReference type="Pfam" id="PF13500">
    <property type="entry name" value="AAA_26"/>
    <property type="match status" value="1"/>
</dbReference>
<dbReference type="GO" id="GO:0004015">
    <property type="term" value="F:adenosylmethionine-8-amino-7-oxononanoate transaminase activity"/>
    <property type="evidence" value="ECO:0007669"/>
    <property type="project" value="TreeGrafter"/>
</dbReference>
<evidence type="ECO:0000256" key="3">
    <source>
        <dbReference type="ARBA" id="ARBA00022679"/>
    </source>
</evidence>
<dbReference type="InterPro" id="IPR005814">
    <property type="entry name" value="Aminotrans_3"/>
</dbReference>
<dbReference type="InterPro" id="IPR015424">
    <property type="entry name" value="PyrdxlP-dep_Trfase"/>
</dbReference>
<dbReference type="PANTHER" id="PTHR42684:SF3">
    <property type="entry name" value="ADENOSYLMETHIONINE-8-AMINO-7-OXONONANOATE AMINOTRANSFERASE"/>
    <property type="match status" value="1"/>
</dbReference>
<reference evidence="4 5" key="1">
    <citation type="submission" date="2015-03" db="EMBL/GenBank/DDBJ databases">
        <title>RNA-seq based gene annotation and comparative genomics of four Zymoseptoria species reveal species-specific pathogenicity related genes and transposable element activity.</title>
        <authorList>
            <person name="Grandaubert J."/>
            <person name="Bhattacharyya A."/>
            <person name="Stukenbrock E.H."/>
        </authorList>
    </citation>
    <scope>NUCLEOTIDE SEQUENCE [LARGE SCALE GENOMIC DNA]</scope>
    <source>
        <strain evidence="4 5">Zb18110</strain>
    </source>
</reference>
<dbReference type="AlphaFoldDB" id="A0A0F4GCG0"/>
<accession>A0A0F4GCG0</accession>
<dbReference type="EMBL" id="LAFY01004096">
    <property type="protein sequence ID" value="KJX95066.1"/>
    <property type="molecule type" value="Genomic_DNA"/>
</dbReference>
<dbReference type="InterPro" id="IPR015421">
    <property type="entry name" value="PyrdxlP-dep_Trfase_major"/>
</dbReference>
<dbReference type="GO" id="GO:0005524">
    <property type="term" value="F:ATP binding"/>
    <property type="evidence" value="ECO:0007669"/>
    <property type="project" value="InterPro"/>
</dbReference>
<dbReference type="CDD" id="cd03109">
    <property type="entry name" value="DTBS"/>
    <property type="match status" value="1"/>
</dbReference>
<keyword evidence="3 4" id="KW-0808">Transferase</keyword>
<keyword evidence="2 4" id="KW-0032">Aminotransferase</keyword>
<dbReference type="STRING" id="1047168.A0A0F4GCG0"/>
<organism evidence="4 5">
    <name type="scientific">Zymoseptoria brevis</name>
    <dbReference type="NCBI Taxonomy" id="1047168"/>
    <lineage>
        <taxon>Eukaryota</taxon>
        <taxon>Fungi</taxon>
        <taxon>Dikarya</taxon>
        <taxon>Ascomycota</taxon>
        <taxon>Pezizomycotina</taxon>
        <taxon>Dothideomycetes</taxon>
        <taxon>Dothideomycetidae</taxon>
        <taxon>Mycosphaerellales</taxon>
        <taxon>Mycosphaerellaceae</taxon>
        <taxon>Zymoseptoria</taxon>
    </lineage>
</organism>
<proteinExistence type="inferred from homology"/>
<dbReference type="GO" id="GO:0030170">
    <property type="term" value="F:pyridoxal phosphate binding"/>
    <property type="evidence" value="ECO:0007669"/>
    <property type="project" value="InterPro"/>
</dbReference>
<evidence type="ECO:0000313" key="4">
    <source>
        <dbReference type="EMBL" id="KJX95066.1"/>
    </source>
</evidence>
<evidence type="ECO:0000313" key="5">
    <source>
        <dbReference type="Proteomes" id="UP000033647"/>
    </source>
</evidence>
<dbReference type="OrthoDB" id="425114at2759"/>
<sequence length="815" mass="89608">MRSSPIQHIIRVLVPFSSCLGVPRRCGVSMRHVGSVLWPKLRVLQVYGANTGVGKTIFSSVLIRAFEERLHNVNYLKPVSTGPLDEADDHHIARLGSKGSSRCLFQFDDPVSPHLAVRSAGKPISDAAVLEAVYDELSGYADGKDRIAIVETAGGVLSPAPSGSSQADLYRPLRLPTILIGDHNLGGIGTTISAWESLHIRGYDVSSVALFSGDRYENHVYLKDYFKERGIASFSIPPPPERHADAEEDLKAMQHYYDKSSGNAAVLDFTRDFIEAHDRRIASLRSMPEEADKVIWHPFLQHTERSKDTITAWDSAYGDHFQSYTIKSDPAKLDSTEQEQSLLKPAFDGSASWWTQGLGHGNPKLALTAANAAGRYGHVMFGGAIHQPALELAKTVVKESGNPRLSKVFYSDNGSTGMEVAVKMALRAMMVRHKPREPRKTELSILGLKNSYHGDTIGTMDCSEPSIFNEKVEWYRGRGLWLDFPTVKMRKGQWTVEPFDSSQGIRQFDSLNDVFEFSNREADREQYKKYILDTISDTIKREGLKLGALIIEPILLGAGGMMFADPLYQKCLVDVARELHFDGPEAGTLRAESDLEWTGLPVIFDEVFTGLYRLGRFSSGSFLGVQPDIVVNAKLLTGGLLPLCTTTASESIFEAFLSEDKTDALLHGHSYTAHPMGCSVANESLRTLMTLDRGGSWTDYKKDWSPTTSTNSPNNEHAWSMWSSSFVSTISHKEQVDNVFAIGSVLAITVKDPAGSGYASTAAIGLRDRLLAGQGNDEAVIHSRVLGNVLYLMSAPTTPAETIADIEKTVTEALE</sequence>
<evidence type="ECO:0000256" key="2">
    <source>
        <dbReference type="ARBA" id="ARBA00022576"/>
    </source>
</evidence>
<dbReference type="SUPFAM" id="SSF52540">
    <property type="entry name" value="P-loop containing nucleoside triphosphate hydrolases"/>
    <property type="match status" value="1"/>
</dbReference>
<evidence type="ECO:0000256" key="1">
    <source>
        <dbReference type="ARBA" id="ARBA00004173"/>
    </source>
</evidence>
<dbReference type="UniPathway" id="UPA00078"/>
<keyword evidence="5" id="KW-1185">Reference proteome</keyword>
<protein>
    <submittedName>
        <fullName evidence="4">Adenosylmethionine-8-amino-7-oxononanoate aminotransferase like protein</fullName>
    </submittedName>
</protein>
<dbReference type="Gene3D" id="3.40.640.10">
    <property type="entry name" value="Type I PLP-dependent aspartate aminotransferase-like (Major domain)"/>
    <property type="match status" value="1"/>
</dbReference>
<dbReference type="Proteomes" id="UP000033647">
    <property type="component" value="Unassembled WGS sequence"/>
</dbReference>
<dbReference type="Gene3D" id="3.40.50.300">
    <property type="entry name" value="P-loop containing nucleotide triphosphate hydrolases"/>
    <property type="match status" value="1"/>
</dbReference>
<dbReference type="GO" id="GO:0004141">
    <property type="term" value="F:dethiobiotin synthase activity"/>
    <property type="evidence" value="ECO:0007669"/>
    <property type="project" value="InterPro"/>
</dbReference>
<dbReference type="HAMAP" id="MF_00336">
    <property type="entry name" value="BioD"/>
    <property type="match status" value="1"/>
</dbReference>
<dbReference type="GO" id="GO:0005739">
    <property type="term" value="C:mitochondrion"/>
    <property type="evidence" value="ECO:0007669"/>
    <property type="project" value="UniProtKB-SubCell"/>
</dbReference>
<name>A0A0F4GCG0_9PEZI</name>
<dbReference type="InterPro" id="IPR049704">
    <property type="entry name" value="Aminotrans_3_PPA_site"/>
</dbReference>